<name>A0ABN2HPJ9_9ACTN</name>
<protein>
    <recommendedName>
        <fullName evidence="4">ATP/GTP-binding protein</fullName>
    </recommendedName>
</protein>
<keyword evidence="3" id="KW-1185">Reference proteome</keyword>
<keyword evidence="1" id="KW-0732">Signal</keyword>
<evidence type="ECO:0000313" key="2">
    <source>
        <dbReference type="EMBL" id="GAA1691297.1"/>
    </source>
</evidence>
<proteinExistence type="predicted"/>
<evidence type="ECO:0000313" key="3">
    <source>
        <dbReference type="Proteomes" id="UP001500280"/>
    </source>
</evidence>
<evidence type="ECO:0008006" key="4">
    <source>
        <dbReference type="Google" id="ProtNLM"/>
    </source>
</evidence>
<feature type="chain" id="PRO_5046569059" description="ATP/GTP-binding protein" evidence="1">
    <location>
        <begin position="26"/>
        <end position="330"/>
    </location>
</feature>
<dbReference type="Proteomes" id="UP001500280">
    <property type="component" value="Unassembled WGS sequence"/>
</dbReference>
<accession>A0ABN2HPJ9</accession>
<evidence type="ECO:0000256" key="1">
    <source>
        <dbReference type="SAM" id="SignalP"/>
    </source>
</evidence>
<gene>
    <name evidence="2" type="ORF">GCM10009745_40750</name>
</gene>
<dbReference type="EMBL" id="BAAANF010000015">
    <property type="protein sequence ID" value="GAA1691297.1"/>
    <property type="molecule type" value="Genomic_DNA"/>
</dbReference>
<reference evidence="2 3" key="1">
    <citation type="journal article" date="2019" name="Int. J. Syst. Evol. Microbiol.">
        <title>The Global Catalogue of Microorganisms (GCM) 10K type strain sequencing project: providing services to taxonomists for standard genome sequencing and annotation.</title>
        <authorList>
            <consortium name="The Broad Institute Genomics Platform"/>
            <consortium name="The Broad Institute Genome Sequencing Center for Infectious Disease"/>
            <person name="Wu L."/>
            <person name="Ma J."/>
        </authorList>
    </citation>
    <scope>NUCLEOTIDE SEQUENCE [LARGE SCALE GENOMIC DNA]</scope>
    <source>
        <strain evidence="2 3">JCM 14307</strain>
    </source>
</reference>
<organism evidence="2 3">
    <name type="scientific">Kribbella yunnanensis</name>
    <dbReference type="NCBI Taxonomy" id="190194"/>
    <lineage>
        <taxon>Bacteria</taxon>
        <taxon>Bacillati</taxon>
        <taxon>Actinomycetota</taxon>
        <taxon>Actinomycetes</taxon>
        <taxon>Propionibacteriales</taxon>
        <taxon>Kribbellaceae</taxon>
        <taxon>Kribbella</taxon>
    </lineage>
</organism>
<feature type="signal peptide" evidence="1">
    <location>
        <begin position="1"/>
        <end position="25"/>
    </location>
</feature>
<comment type="caution">
    <text evidence="2">The sequence shown here is derived from an EMBL/GenBank/DDBJ whole genome shotgun (WGS) entry which is preliminary data.</text>
</comment>
<sequence length="330" mass="35573">MLNRLSAVLALVIFLVCGSISPATAGDKPPPPGPGYIWYCDPSGTGCYWILSSNVPTEPKKPDPGEGPSKTKKPICTFKGAPQACSDAILGNWSNSRQCYMQRENPPPPFDDYRWQGHTDGSIWACTRQQGYDEGEHLVTEWVWLPGEPDTVVIDPVTLAYRAIASMQLAPPLVKSAPGAGQVGLVNMPVWLWVTKTENTWGPIKREASVPGLTVTATAQVAAIDWTMGDGKTVRCKGAGTPYVKSMGIKDSPDCGHRYTKTSSKLKDCKYPVTATARWEIEWQSTLGDTGQINLTQDAATQLRIGEAVPVLVDPEDSAVKVPQKAGCGA</sequence>